<gene>
    <name evidence="2" type="ORF">QJS04_geneDACA007148</name>
</gene>
<evidence type="ECO:0000256" key="1">
    <source>
        <dbReference type="SAM" id="MobiDB-lite"/>
    </source>
</evidence>
<accession>A0AAV9BS61</accession>
<feature type="region of interest" description="Disordered" evidence="1">
    <location>
        <begin position="1"/>
        <end position="50"/>
    </location>
</feature>
<feature type="region of interest" description="Disordered" evidence="1">
    <location>
        <begin position="70"/>
        <end position="101"/>
    </location>
</feature>
<reference evidence="2" key="1">
    <citation type="journal article" date="2023" name="Nat. Commun.">
        <title>Diploid and tetraploid genomes of Acorus and the evolution of monocots.</title>
        <authorList>
            <person name="Ma L."/>
            <person name="Liu K.W."/>
            <person name="Li Z."/>
            <person name="Hsiao Y.Y."/>
            <person name="Qi Y."/>
            <person name="Fu T."/>
            <person name="Tang G.D."/>
            <person name="Zhang D."/>
            <person name="Sun W.H."/>
            <person name="Liu D.K."/>
            <person name="Li Y."/>
            <person name="Chen G.Z."/>
            <person name="Liu X.D."/>
            <person name="Liao X.Y."/>
            <person name="Jiang Y.T."/>
            <person name="Yu X."/>
            <person name="Hao Y."/>
            <person name="Huang J."/>
            <person name="Zhao X.W."/>
            <person name="Ke S."/>
            <person name="Chen Y.Y."/>
            <person name="Wu W.L."/>
            <person name="Hsu J.L."/>
            <person name="Lin Y.F."/>
            <person name="Huang M.D."/>
            <person name="Li C.Y."/>
            <person name="Huang L."/>
            <person name="Wang Z.W."/>
            <person name="Zhao X."/>
            <person name="Zhong W.Y."/>
            <person name="Peng D.H."/>
            <person name="Ahmad S."/>
            <person name="Lan S."/>
            <person name="Zhang J.S."/>
            <person name="Tsai W.C."/>
            <person name="Van de Peer Y."/>
            <person name="Liu Z.J."/>
        </authorList>
    </citation>
    <scope>NUCLEOTIDE SEQUENCE</scope>
    <source>
        <strain evidence="2">SCP</strain>
    </source>
</reference>
<dbReference type="AlphaFoldDB" id="A0AAV9BS61"/>
<feature type="compositionally biased region" description="Basic and acidic residues" evidence="1">
    <location>
        <begin position="70"/>
        <end position="80"/>
    </location>
</feature>
<reference evidence="2" key="2">
    <citation type="submission" date="2023-06" db="EMBL/GenBank/DDBJ databases">
        <authorList>
            <person name="Ma L."/>
            <person name="Liu K.-W."/>
            <person name="Li Z."/>
            <person name="Hsiao Y.-Y."/>
            <person name="Qi Y."/>
            <person name="Fu T."/>
            <person name="Tang G."/>
            <person name="Zhang D."/>
            <person name="Sun W.-H."/>
            <person name="Liu D.-K."/>
            <person name="Li Y."/>
            <person name="Chen G.-Z."/>
            <person name="Liu X.-D."/>
            <person name="Liao X.-Y."/>
            <person name="Jiang Y.-T."/>
            <person name="Yu X."/>
            <person name="Hao Y."/>
            <person name="Huang J."/>
            <person name="Zhao X.-W."/>
            <person name="Ke S."/>
            <person name="Chen Y.-Y."/>
            <person name="Wu W.-L."/>
            <person name="Hsu J.-L."/>
            <person name="Lin Y.-F."/>
            <person name="Huang M.-D."/>
            <person name="Li C.-Y."/>
            <person name="Huang L."/>
            <person name="Wang Z.-W."/>
            <person name="Zhao X."/>
            <person name="Zhong W.-Y."/>
            <person name="Peng D.-H."/>
            <person name="Ahmad S."/>
            <person name="Lan S."/>
            <person name="Zhang J.-S."/>
            <person name="Tsai W.-C."/>
            <person name="Van De Peer Y."/>
            <person name="Liu Z.-J."/>
        </authorList>
    </citation>
    <scope>NUCLEOTIDE SEQUENCE</scope>
    <source>
        <strain evidence="2">SCP</strain>
        <tissue evidence="2">Leaves</tissue>
    </source>
</reference>
<dbReference type="Proteomes" id="UP001179952">
    <property type="component" value="Unassembled WGS sequence"/>
</dbReference>
<keyword evidence="3" id="KW-1185">Reference proteome</keyword>
<organism evidence="2 3">
    <name type="scientific">Acorus gramineus</name>
    <name type="common">Dwarf sweet flag</name>
    <dbReference type="NCBI Taxonomy" id="55184"/>
    <lineage>
        <taxon>Eukaryota</taxon>
        <taxon>Viridiplantae</taxon>
        <taxon>Streptophyta</taxon>
        <taxon>Embryophyta</taxon>
        <taxon>Tracheophyta</taxon>
        <taxon>Spermatophyta</taxon>
        <taxon>Magnoliopsida</taxon>
        <taxon>Liliopsida</taxon>
        <taxon>Acoraceae</taxon>
        <taxon>Acorus</taxon>
    </lineage>
</organism>
<name>A0AAV9BS61_ACOGR</name>
<proteinExistence type="predicted"/>
<dbReference type="EMBL" id="JAUJYN010000002">
    <property type="protein sequence ID" value="KAK1278704.1"/>
    <property type="molecule type" value="Genomic_DNA"/>
</dbReference>
<protein>
    <submittedName>
        <fullName evidence="2">Uncharacterized protein</fullName>
    </submittedName>
</protein>
<comment type="caution">
    <text evidence="2">The sequence shown here is derived from an EMBL/GenBank/DDBJ whole genome shotgun (WGS) entry which is preliminary data.</text>
</comment>
<evidence type="ECO:0000313" key="2">
    <source>
        <dbReference type="EMBL" id="KAK1278704.1"/>
    </source>
</evidence>
<evidence type="ECO:0000313" key="3">
    <source>
        <dbReference type="Proteomes" id="UP001179952"/>
    </source>
</evidence>
<sequence>MSEGERGVPDEGGAGWHVDTGEEGEGLEEAKTGGGDGDGSSSNQHFLRPGFTDPALYIDLAGISSDQVRRWSDDDNDRLQIPRHPGRRRQHLCFPHQSLEQ</sequence>